<dbReference type="Gene3D" id="2.30.29.30">
    <property type="entry name" value="Pleckstrin-homology domain (PH domain)/Phosphotyrosine-binding domain (PTB)"/>
    <property type="match status" value="2"/>
</dbReference>
<reference evidence="4 5" key="1">
    <citation type="submission" date="2020-08" db="EMBL/GenBank/DDBJ databases">
        <authorList>
            <person name="Hejnol A."/>
        </authorList>
    </citation>
    <scope>NUCLEOTIDE SEQUENCE [LARGE SCALE GENOMIC DNA]</scope>
</reference>
<dbReference type="InterPro" id="IPR011993">
    <property type="entry name" value="PH-like_dom_sf"/>
</dbReference>
<sequence>MWSNGILKEGPLLLSTCLLADNQRLWEEYYFVLLHIDKSEPRLNYYQNQEEFKQYKIGRKNEVKSIYVQIIEKLEDIPDEDQQYMFLAKLKDGKAYYFAATSLDDKLSWIDSIRICLKNSISDDKPKRLCSSAFSSADDLGVLIKSYKVEVKETTASQRCNIEVGADIYELKVYTNSLCLHIGDQILYKWPFAFIRRYGRTTHKFTFEAGRKSDSGEGLFIFGLNPEIEDRRNKGENVPNDFPIGDELFNCARDQFSSKGKNTGSLEKPKLPPRNDALHTSKPLPPAPILQEKKSNFQEDSSQDSSPVGTMRSMRDLIELTKVTPFESNSDYSTISLAQAARGQTTDPTEMHENPYVDPEELDFKRL</sequence>
<evidence type="ECO:0000259" key="3">
    <source>
        <dbReference type="PROSITE" id="PS51064"/>
    </source>
</evidence>
<keyword evidence="5" id="KW-1185">Reference proteome</keyword>
<dbReference type="SMART" id="SM00233">
    <property type="entry name" value="PH"/>
    <property type="match status" value="1"/>
</dbReference>
<feature type="compositionally biased region" description="Polar residues" evidence="1">
    <location>
        <begin position="329"/>
        <end position="348"/>
    </location>
</feature>
<accession>A0A7I8VJ18</accession>
<dbReference type="SMART" id="SM01244">
    <property type="entry name" value="IRS"/>
    <property type="match status" value="1"/>
</dbReference>
<dbReference type="PROSITE" id="PS51064">
    <property type="entry name" value="IRS_PTB"/>
    <property type="match status" value="1"/>
</dbReference>
<dbReference type="SMART" id="SM00310">
    <property type="entry name" value="PTBI"/>
    <property type="match status" value="1"/>
</dbReference>
<dbReference type="InterPro" id="IPR002404">
    <property type="entry name" value="IRS_PTB"/>
</dbReference>
<dbReference type="EMBL" id="CAJFCJ010000006">
    <property type="protein sequence ID" value="CAD5115707.1"/>
    <property type="molecule type" value="Genomic_DNA"/>
</dbReference>
<organism evidence="4 5">
    <name type="scientific">Dimorphilus gyrociliatus</name>
    <dbReference type="NCBI Taxonomy" id="2664684"/>
    <lineage>
        <taxon>Eukaryota</taxon>
        <taxon>Metazoa</taxon>
        <taxon>Spiralia</taxon>
        <taxon>Lophotrochozoa</taxon>
        <taxon>Annelida</taxon>
        <taxon>Polychaeta</taxon>
        <taxon>Polychaeta incertae sedis</taxon>
        <taxon>Dinophilidae</taxon>
        <taxon>Dimorphilus</taxon>
    </lineage>
</organism>
<feature type="domain" description="IRS-type PTB" evidence="3">
    <location>
        <begin position="143"/>
        <end position="248"/>
    </location>
</feature>
<name>A0A7I8VJ18_9ANNE</name>
<protein>
    <submittedName>
        <fullName evidence="4">DgyrCDS4652</fullName>
    </submittedName>
</protein>
<dbReference type="PROSITE" id="PS50003">
    <property type="entry name" value="PH_DOMAIN"/>
    <property type="match status" value="1"/>
</dbReference>
<dbReference type="PANTHER" id="PTHR21258:SF62">
    <property type="entry name" value="INSULIN RECEPTOR SUBSTRATE 1"/>
    <property type="match status" value="1"/>
</dbReference>
<dbReference type="InterPro" id="IPR050996">
    <property type="entry name" value="Docking_Protein_DOK"/>
</dbReference>
<dbReference type="GO" id="GO:0005737">
    <property type="term" value="C:cytoplasm"/>
    <property type="evidence" value="ECO:0007669"/>
    <property type="project" value="TreeGrafter"/>
</dbReference>
<feature type="region of interest" description="Disordered" evidence="1">
    <location>
        <begin position="329"/>
        <end position="367"/>
    </location>
</feature>
<evidence type="ECO:0000256" key="1">
    <source>
        <dbReference type="SAM" id="MobiDB-lite"/>
    </source>
</evidence>
<dbReference type="Proteomes" id="UP000549394">
    <property type="component" value="Unassembled WGS sequence"/>
</dbReference>
<gene>
    <name evidence="4" type="ORF">DGYR_LOCUS4418</name>
</gene>
<dbReference type="OrthoDB" id="6288437at2759"/>
<evidence type="ECO:0000313" key="4">
    <source>
        <dbReference type="EMBL" id="CAD5115707.1"/>
    </source>
</evidence>
<dbReference type="GO" id="GO:0007265">
    <property type="term" value="P:Ras protein signal transduction"/>
    <property type="evidence" value="ECO:0007669"/>
    <property type="project" value="TreeGrafter"/>
</dbReference>
<dbReference type="GO" id="GO:0007169">
    <property type="term" value="P:cell surface receptor protein tyrosine kinase signaling pathway"/>
    <property type="evidence" value="ECO:0007669"/>
    <property type="project" value="TreeGrafter"/>
</dbReference>
<evidence type="ECO:0000313" key="5">
    <source>
        <dbReference type="Proteomes" id="UP000549394"/>
    </source>
</evidence>
<dbReference type="GO" id="GO:0043410">
    <property type="term" value="P:positive regulation of MAPK cascade"/>
    <property type="evidence" value="ECO:0007669"/>
    <property type="project" value="TreeGrafter"/>
</dbReference>
<dbReference type="SUPFAM" id="SSF50729">
    <property type="entry name" value="PH domain-like"/>
    <property type="match status" value="2"/>
</dbReference>
<feature type="compositionally biased region" description="Polar residues" evidence="1">
    <location>
        <begin position="298"/>
        <end position="308"/>
    </location>
</feature>
<dbReference type="CDD" id="cd00821">
    <property type="entry name" value="PH"/>
    <property type="match status" value="1"/>
</dbReference>
<dbReference type="Pfam" id="PF00169">
    <property type="entry name" value="PH"/>
    <property type="match status" value="1"/>
</dbReference>
<dbReference type="Pfam" id="PF02174">
    <property type="entry name" value="IRS"/>
    <property type="match status" value="1"/>
</dbReference>
<dbReference type="PANTHER" id="PTHR21258">
    <property type="entry name" value="DOCKING PROTEIN RELATED"/>
    <property type="match status" value="1"/>
</dbReference>
<evidence type="ECO:0000259" key="2">
    <source>
        <dbReference type="PROSITE" id="PS50003"/>
    </source>
</evidence>
<proteinExistence type="predicted"/>
<comment type="caution">
    <text evidence="4">The sequence shown here is derived from an EMBL/GenBank/DDBJ whole genome shotgun (WGS) entry which is preliminary data.</text>
</comment>
<dbReference type="InterPro" id="IPR001849">
    <property type="entry name" value="PH_domain"/>
</dbReference>
<feature type="region of interest" description="Disordered" evidence="1">
    <location>
        <begin position="258"/>
        <end position="310"/>
    </location>
</feature>
<dbReference type="AlphaFoldDB" id="A0A7I8VJ18"/>
<feature type="domain" description="PH" evidence="2">
    <location>
        <begin position="5"/>
        <end position="118"/>
    </location>
</feature>